<evidence type="ECO:0000259" key="1">
    <source>
        <dbReference type="PROSITE" id="PS50404"/>
    </source>
</evidence>
<dbReference type="PROSITE" id="PS50405">
    <property type="entry name" value="GST_CTER"/>
    <property type="match status" value="1"/>
</dbReference>
<dbReference type="EMBL" id="JAXCLX010000001">
    <property type="protein sequence ID" value="MDY0871892.1"/>
    <property type="molecule type" value="Genomic_DNA"/>
</dbReference>
<evidence type="ECO:0000313" key="3">
    <source>
        <dbReference type="EMBL" id="MDY0871892.1"/>
    </source>
</evidence>
<dbReference type="SFLD" id="SFLDG00358">
    <property type="entry name" value="Main_(cytGST)"/>
    <property type="match status" value="1"/>
</dbReference>
<dbReference type="PANTHER" id="PTHR44051">
    <property type="entry name" value="GLUTATHIONE S-TRANSFERASE-RELATED"/>
    <property type="match status" value="1"/>
</dbReference>
<protein>
    <submittedName>
        <fullName evidence="3">Glutathione S-transferase family protein</fullName>
    </submittedName>
</protein>
<dbReference type="CDD" id="cd03057">
    <property type="entry name" value="GST_N_Beta"/>
    <property type="match status" value="1"/>
</dbReference>
<reference evidence="3 4" key="1">
    <citation type="journal article" date="2013" name="Antonie Van Leeuwenhoek">
        <title>Dongia rigui sp. nov., isolated from freshwater of a large wetland in Korea.</title>
        <authorList>
            <person name="Baik K.S."/>
            <person name="Hwang Y.M."/>
            <person name="Choi J.S."/>
            <person name="Kwon J."/>
            <person name="Seong C.N."/>
        </authorList>
    </citation>
    <scope>NUCLEOTIDE SEQUENCE [LARGE SCALE GENOMIC DNA]</scope>
    <source>
        <strain evidence="3 4">04SU4-P</strain>
    </source>
</reference>
<dbReference type="CDD" id="cd03188">
    <property type="entry name" value="GST_C_Beta"/>
    <property type="match status" value="1"/>
</dbReference>
<dbReference type="InterPro" id="IPR004045">
    <property type="entry name" value="Glutathione_S-Trfase_N"/>
</dbReference>
<evidence type="ECO:0000313" key="4">
    <source>
        <dbReference type="Proteomes" id="UP001271769"/>
    </source>
</evidence>
<dbReference type="InterPro" id="IPR010987">
    <property type="entry name" value="Glutathione-S-Trfase_C-like"/>
</dbReference>
<sequence length="213" mass="23663">MYTLYWSHNSASIVSHYCLEEAGAPYDLILVDMAQEAHKKPDFLKVNPAGKLPALKLPDGSIISECAAITLLIADRFPQSGLAPAADDPKRGAFLMWLFHLNNTLQPAMLRYYYPDRITTEAAGTGAVQEKAKEEIAMLWSRIDDHLAKSGPYLLGNTFSAADPLLYMLSTWQECCPDLYKRFLSVRRHAEKVRARPAIARVAELNEVGPVAA</sequence>
<dbReference type="InterPro" id="IPR004046">
    <property type="entry name" value="GST_C"/>
</dbReference>
<comment type="caution">
    <text evidence="3">The sequence shown here is derived from an EMBL/GenBank/DDBJ whole genome shotgun (WGS) entry which is preliminary data.</text>
</comment>
<keyword evidence="4" id="KW-1185">Reference proteome</keyword>
<feature type="domain" description="GST N-terminal" evidence="1">
    <location>
        <begin position="1"/>
        <end position="81"/>
    </location>
</feature>
<feature type="domain" description="GST C-terminal" evidence="2">
    <location>
        <begin position="87"/>
        <end position="213"/>
    </location>
</feature>
<dbReference type="InterPro" id="IPR036249">
    <property type="entry name" value="Thioredoxin-like_sf"/>
</dbReference>
<dbReference type="Pfam" id="PF14497">
    <property type="entry name" value="GST_C_3"/>
    <property type="match status" value="1"/>
</dbReference>
<name>A0ABU5DX52_9PROT</name>
<evidence type="ECO:0000259" key="2">
    <source>
        <dbReference type="PROSITE" id="PS50405"/>
    </source>
</evidence>
<dbReference type="PROSITE" id="PS50404">
    <property type="entry name" value="GST_NTER"/>
    <property type="match status" value="1"/>
</dbReference>
<dbReference type="Pfam" id="PF13409">
    <property type="entry name" value="GST_N_2"/>
    <property type="match status" value="1"/>
</dbReference>
<dbReference type="PANTHER" id="PTHR44051:SF21">
    <property type="entry name" value="GLUTATHIONE S-TRANSFERASE FAMILY PROTEIN"/>
    <property type="match status" value="1"/>
</dbReference>
<dbReference type="Gene3D" id="3.40.30.10">
    <property type="entry name" value="Glutaredoxin"/>
    <property type="match status" value="1"/>
</dbReference>
<dbReference type="SUPFAM" id="SSF47616">
    <property type="entry name" value="GST C-terminal domain-like"/>
    <property type="match status" value="1"/>
</dbReference>
<gene>
    <name evidence="3" type="ORF">SMD31_08155</name>
</gene>
<dbReference type="InterPro" id="IPR036282">
    <property type="entry name" value="Glutathione-S-Trfase_C_sf"/>
</dbReference>
<dbReference type="Gene3D" id="1.20.1050.10">
    <property type="match status" value="1"/>
</dbReference>
<dbReference type="SFLD" id="SFLDG01150">
    <property type="entry name" value="Main.1:_Beta-like"/>
    <property type="match status" value="1"/>
</dbReference>
<dbReference type="RefSeq" id="WP_320500315.1">
    <property type="nucleotide sequence ID" value="NZ_JAXCLX010000001.1"/>
</dbReference>
<accession>A0ABU5DX52</accession>
<proteinExistence type="predicted"/>
<dbReference type="SUPFAM" id="SSF52833">
    <property type="entry name" value="Thioredoxin-like"/>
    <property type="match status" value="1"/>
</dbReference>
<dbReference type="Proteomes" id="UP001271769">
    <property type="component" value="Unassembled WGS sequence"/>
</dbReference>
<dbReference type="SFLD" id="SFLDS00019">
    <property type="entry name" value="Glutathione_Transferase_(cytos"/>
    <property type="match status" value="1"/>
</dbReference>
<organism evidence="3 4">
    <name type="scientific">Dongia rigui</name>
    <dbReference type="NCBI Taxonomy" id="940149"/>
    <lineage>
        <taxon>Bacteria</taxon>
        <taxon>Pseudomonadati</taxon>
        <taxon>Pseudomonadota</taxon>
        <taxon>Alphaproteobacteria</taxon>
        <taxon>Rhodospirillales</taxon>
        <taxon>Dongiaceae</taxon>
        <taxon>Dongia</taxon>
    </lineage>
</organism>
<dbReference type="InterPro" id="IPR040079">
    <property type="entry name" value="Glutathione_S-Trfase"/>
</dbReference>